<keyword evidence="1" id="KW-1003">Cell membrane</keyword>
<dbReference type="InterPro" id="IPR033881">
    <property type="entry name" value="vWA_BatA_type"/>
</dbReference>
<reference evidence="7 8" key="1">
    <citation type="journal article" date="2019" name="Nat. Microbiol.">
        <title>Mediterranean grassland soil C-N compound turnover is dependent on rainfall and depth, and is mediated by genomically divergent microorganisms.</title>
        <authorList>
            <person name="Diamond S."/>
            <person name="Andeer P.F."/>
            <person name="Li Z."/>
            <person name="Crits-Christoph A."/>
            <person name="Burstein D."/>
            <person name="Anantharaman K."/>
            <person name="Lane K.R."/>
            <person name="Thomas B.C."/>
            <person name="Pan C."/>
            <person name="Northen T.R."/>
            <person name="Banfield J.F."/>
        </authorList>
    </citation>
    <scope>NUCLEOTIDE SEQUENCE [LARGE SCALE GENOMIC DNA]</scope>
    <source>
        <strain evidence="7">WS_9</strain>
    </source>
</reference>
<protein>
    <submittedName>
        <fullName evidence="7">VWA domain-containing protein</fullName>
    </submittedName>
</protein>
<accession>A0A538TK66</accession>
<evidence type="ECO:0000313" key="7">
    <source>
        <dbReference type="EMBL" id="TMQ64012.1"/>
    </source>
</evidence>
<evidence type="ECO:0000313" key="8">
    <source>
        <dbReference type="Proteomes" id="UP000317691"/>
    </source>
</evidence>
<dbReference type="AlphaFoldDB" id="A0A538TK66"/>
<dbReference type="PROSITE" id="PS50234">
    <property type="entry name" value="VWFA"/>
    <property type="match status" value="1"/>
</dbReference>
<feature type="transmembrane region" description="Helical" evidence="5">
    <location>
        <begin position="51"/>
        <end position="71"/>
    </location>
</feature>
<dbReference type="InterPro" id="IPR050768">
    <property type="entry name" value="UPF0353/GerABKA_families"/>
</dbReference>
<evidence type="ECO:0000256" key="2">
    <source>
        <dbReference type="ARBA" id="ARBA00022692"/>
    </source>
</evidence>
<evidence type="ECO:0000256" key="5">
    <source>
        <dbReference type="SAM" id="Phobius"/>
    </source>
</evidence>
<dbReference type="InterPro" id="IPR002035">
    <property type="entry name" value="VWF_A"/>
</dbReference>
<feature type="transmembrane region" description="Helical" evidence="5">
    <location>
        <begin position="6"/>
        <end position="23"/>
    </location>
</feature>
<proteinExistence type="predicted"/>
<keyword evidence="2 5" id="KW-0812">Transmembrane</keyword>
<feature type="transmembrane region" description="Helical" evidence="5">
    <location>
        <begin position="304"/>
        <end position="324"/>
    </location>
</feature>
<keyword evidence="3 5" id="KW-1133">Transmembrane helix</keyword>
<evidence type="ECO:0000256" key="1">
    <source>
        <dbReference type="ARBA" id="ARBA00022475"/>
    </source>
</evidence>
<organism evidence="7 8">
    <name type="scientific">Eiseniibacteriota bacterium</name>
    <dbReference type="NCBI Taxonomy" id="2212470"/>
    <lineage>
        <taxon>Bacteria</taxon>
        <taxon>Candidatus Eiseniibacteriota</taxon>
    </lineage>
</organism>
<dbReference type="Gene3D" id="3.40.50.410">
    <property type="entry name" value="von Willebrand factor, type A domain"/>
    <property type="match status" value="1"/>
</dbReference>
<dbReference type="EMBL" id="VBOZ01000028">
    <property type="protein sequence ID" value="TMQ64012.1"/>
    <property type="molecule type" value="Genomic_DNA"/>
</dbReference>
<dbReference type="CDD" id="cd01467">
    <property type="entry name" value="vWA_BatA_type"/>
    <property type="match status" value="1"/>
</dbReference>
<dbReference type="Pfam" id="PF00092">
    <property type="entry name" value="VWA"/>
    <property type="match status" value="1"/>
</dbReference>
<dbReference type="PANTHER" id="PTHR22550:SF5">
    <property type="entry name" value="LEUCINE ZIPPER PROTEIN 4"/>
    <property type="match status" value="1"/>
</dbReference>
<evidence type="ECO:0000256" key="4">
    <source>
        <dbReference type="ARBA" id="ARBA00023136"/>
    </source>
</evidence>
<dbReference type="PANTHER" id="PTHR22550">
    <property type="entry name" value="SPORE GERMINATION PROTEIN"/>
    <property type="match status" value="1"/>
</dbReference>
<feature type="domain" description="VWFA" evidence="6">
    <location>
        <begin position="88"/>
        <end position="282"/>
    </location>
</feature>
<keyword evidence="4 5" id="KW-0472">Membrane</keyword>
<evidence type="ECO:0000259" key="6">
    <source>
        <dbReference type="PROSITE" id="PS50234"/>
    </source>
</evidence>
<name>A0A538TK66_UNCEI</name>
<dbReference type="SUPFAM" id="SSF53300">
    <property type="entry name" value="vWA-like"/>
    <property type="match status" value="1"/>
</dbReference>
<dbReference type="SMART" id="SM00327">
    <property type="entry name" value="VWA"/>
    <property type="match status" value="1"/>
</dbReference>
<comment type="caution">
    <text evidence="7">The sequence shown here is derived from an EMBL/GenBank/DDBJ whole genome shotgun (WGS) entry which is preliminary data.</text>
</comment>
<dbReference type="Proteomes" id="UP000317691">
    <property type="component" value="Unassembled WGS sequence"/>
</dbReference>
<dbReference type="InterPro" id="IPR036465">
    <property type="entry name" value="vWFA_dom_sf"/>
</dbReference>
<sequence>MRFGEPWALLMLLPWALVALYLVRRPGWKTPELPVPALRALPRPGGTRVHLARVAGWLLPLATFLFLIAAARPQAGHETREIVSQGIDIVIAIDVSGSMRCEDFRPQNRLFVAKSVAKEFLRGRAQDRIGLIAFAGRSELVSPLTLDYDGLAALIDGIDFGMLTDGTAVGAAIAQGAQRLRQAKGKSKVLILLTDGINNAGAVDPVTAARLAAAVGVRIYTVGAGTLGQAPYPIDDPMLGRHYVWVRSEIDEASLRSVADITHGRYFRATNAELLSQVFRDIDTMEPSQVEMRSYTQWAEMGPGLLATGAILMALSLLLGATFVRRYP</sequence>
<gene>
    <name evidence="7" type="ORF">E6K79_08465</name>
</gene>
<evidence type="ECO:0000256" key="3">
    <source>
        <dbReference type="ARBA" id="ARBA00022989"/>
    </source>
</evidence>